<comment type="caution">
    <text evidence="2">The sequence shown here is derived from an EMBL/GenBank/DDBJ whole genome shotgun (WGS) entry which is preliminary data.</text>
</comment>
<dbReference type="EMBL" id="JARK01001409">
    <property type="protein sequence ID" value="EYC06936.1"/>
    <property type="molecule type" value="Genomic_DNA"/>
</dbReference>
<reference evidence="3" key="1">
    <citation type="journal article" date="2015" name="Nat. Genet.">
        <title>The genome and transcriptome of the zoonotic hookworm Ancylostoma ceylanicum identify infection-specific gene families.</title>
        <authorList>
            <person name="Schwarz E.M."/>
            <person name="Hu Y."/>
            <person name="Antoshechkin I."/>
            <person name="Miller M.M."/>
            <person name="Sternberg P.W."/>
            <person name="Aroian R.V."/>
        </authorList>
    </citation>
    <scope>NUCLEOTIDE SEQUENCE</scope>
    <source>
        <strain evidence="3">HY135</strain>
    </source>
</reference>
<keyword evidence="1" id="KW-0812">Transmembrane</keyword>
<evidence type="ECO:0000313" key="2">
    <source>
        <dbReference type="EMBL" id="EYC06936.1"/>
    </source>
</evidence>
<proteinExistence type="predicted"/>
<accession>A0A016TVZ9</accession>
<gene>
    <name evidence="2" type="primary">Acey_s0073.g783</name>
    <name evidence="2" type="synonym">Acey-C18H9.1</name>
    <name evidence="2" type="ORF">Y032_0073g783</name>
</gene>
<dbReference type="AlphaFoldDB" id="A0A016TVZ9"/>
<keyword evidence="1" id="KW-0472">Membrane</keyword>
<sequence>MNNLFFILIYAVITPSLTFIIGGCIGPKSVLERHLNPHQKAELRKLVHTMFDGTNSDQVLASANTYVHSVLSPQQWNSILPELRNYQAMNRECSIYSQLLPSEMYKQLLNSVYKATQMGAGDHDLKRLVEDYLDRAIRSGLISQEKIPTKAIIQPEYRPKVRRYPQRITYERPLWPNSRSVRPHPSMVARPDRFPRTEYLPEQYGR</sequence>
<protein>
    <submittedName>
        <fullName evidence="2">Uncharacterized protein</fullName>
    </submittedName>
</protein>
<keyword evidence="1" id="KW-1133">Transmembrane helix</keyword>
<organism evidence="2 3">
    <name type="scientific">Ancylostoma ceylanicum</name>
    <dbReference type="NCBI Taxonomy" id="53326"/>
    <lineage>
        <taxon>Eukaryota</taxon>
        <taxon>Metazoa</taxon>
        <taxon>Ecdysozoa</taxon>
        <taxon>Nematoda</taxon>
        <taxon>Chromadorea</taxon>
        <taxon>Rhabditida</taxon>
        <taxon>Rhabditina</taxon>
        <taxon>Rhabditomorpha</taxon>
        <taxon>Strongyloidea</taxon>
        <taxon>Ancylostomatidae</taxon>
        <taxon>Ancylostomatinae</taxon>
        <taxon>Ancylostoma</taxon>
    </lineage>
</organism>
<name>A0A016TVZ9_9BILA</name>
<evidence type="ECO:0000256" key="1">
    <source>
        <dbReference type="SAM" id="Phobius"/>
    </source>
</evidence>
<keyword evidence="3" id="KW-1185">Reference proteome</keyword>
<dbReference type="Proteomes" id="UP000024635">
    <property type="component" value="Unassembled WGS sequence"/>
</dbReference>
<feature type="transmembrane region" description="Helical" evidence="1">
    <location>
        <begin position="6"/>
        <end position="25"/>
    </location>
</feature>
<evidence type="ECO:0000313" key="3">
    <source>
        <dbReference type="Proteomes" id="UP000024635"/>
    </source>
</evidence>
<dbReference type="OrthoDB" id="5858827at2759"/>